<accession>A0A4S8RA44</accession>
<keyword evidence="2" id="KW-1185">Reference proteome</keyword>
<name>A0A4S8RA44_9HELO</name>
<organism evidence="1 2">
    <name type="scientific">Botrytis galanthina</name>
    <dbReference type="NCBI Taxonomy" id="278940"/>
    <lineage>
        <taxon>Eukaryota</taxon>
        <taxon>Fungi</taxon>
        <taxon>Dikarya</taxon>
        <taxon>Ascomycota</taxon>
        <taxon>Pezizomycotina</taxon>
        <taxon>Leotiomycetes</taxon>
        <taxon>Helotiales</taxon>
        <taxon>Sclerotiniaceae</taxon>
        <taxon>Botrytis</taxon>
    </lineage>
</organism>
<dbReference type="EMBL" id="PQXL01000024">
    <property type="protein sequence ID" value="THV54560.1"/>
    <property type="molecule type" value="Genomic_DNA"/>
</dbReference>
<gene>
    <name evidence="1" type="ORF">BGAL_0024g00250</name>
</gene>
<evidence type="ECO:0000313" key="1">
    <source>
        <dbReference type="EMBL" id="THV54560.1"/>
    </source>
</evidence>
<dbReference type="OrthoDB" id="10299521at2759"/>
<protein>
    <submittedName>
        <fullName evidence="1">Uncharacterized protein</fullName>
    </submittedName>
</protein>
<comment type="caution">
    <text evidence="1">The sequence shown here is derived from an EMBL/GenBank/DDBJ whole genome shotgun (WGS) entry which is preliminary data.</text>
</comment>
<dbReference type="Proteomes" id="UP000308671">
    <property type="component" value="Unassembled WGS sequence"/>
</dbReference>
<sequence>MNQFDTPDSSWVHDSRKLAEKIKKPIRMDRYSRPCGSSYQRNMIHVKPKRNKNATNREFCNHLAAHPCQPQTLVLAILTSTNIQGAKFMRDPVGNLVGPTRSFH</sequence>
<proteinExistence type="predicted"/>
<reference evidence="1 2" key="1">
    <citation type="submission" date="2017-12" db="EMBL/GenBank/DDBJ databases">
        <title>Comparative genomics of Botrytis spp.</title>
        <authorList>
            <person name="Valero-Jimenez C.A."/>
            <person name="Tapia P."/>
            <person name="Veloso J."/>
            <person name="Silva-Moreno E."/>
            <person name="Staats M."/>
            <person name="Valdes J.H."/>
            <person name="Van Kan J.A.L."/>
        </authorList>
    </citation>
    <scope>NUCLEOTIDE SEQUENCE [LARGE SCALE GENOMIC DNA]</scope>
    <source>
        <strain evidence="1 2">MUCL435</strain>
    </source>
</reference>
<dbReference type="AlphaFoldDB" id="A0A4S8RA44"/>
<evidence type="ECO:0000313" key="2">
    <source>
        <dbReference type="Proteomes" id="UP000308671"/>
    </source>
</evidence>